<feature type="compositionally biased region" description="Polar residues" evidence="2">
    <location>
        <begin position="523"/>
        <end position="535"/>
    </location>
</feature>
<dbReference type="OrthoDB" id="5600564at2759"/>
<feature type="compositionally biased region" description="Basic and acidic residues" evidence="2">
    <location>
        <begin position="1"/>
        <end position="11"/>
    </location>
</feature>
<accession>A0A8H7UM49</accession>
<keyword evidence="1" id="KW-0175">Coiled coil</keyword>
<dbReference type="AlphaFoldDB" id="A0A8H7UM49"/>
<proteinExistence type="predicted"/>
<feature type="region of interest" description="Disordered" evidence="2">
    <location>
        <begin position="1"/>
        <end position="65"/>
    </location>
</feature>
<dbReference type="Proteomes" id="UP000612746">
    <property type="component" value="Unassembled WGS sequence"/>
</dbReference>
<feature type="region of interest" description="Disordered" evidence="2">
    <location>
        <begin position="501"/>
        <end position="536"/>
    </location>
</feature>
<feature type="non-terminal residue" evidence="3">
    <location>
        <position position="1"/>
    </location>
</feature>
<feature type="region of interest" description="Disordered" evidence="2">
    <location>
        <begin position="99"/>
        <end position="125"/>
    </location>
</feature>
<feature type="region of interest" description="Disordered" evidence="2">
    <location>
        <begin position="217"/>
        <end position="258"/>
    </location>
</feature>
<gene>
    <name evidence="3" type="ORF">INT44_003028</name>
</gene>
<protein>
    <recommendedName>
        <fullName evidence="5">Enkurin domain-containing protein</fullName>
    </recommendedName>
</protein>
<comment type="caution">
    <text evidence="3">The sequence shown here is derived from an EMBL/GenBank/DDBJ whole genome shotgun (WGS) entry which is preliminary data.</text>
</comment>
<evidence type="ECO:0008006" key="5">
    <source>
        <dbReference type="Google" id="ProtNLM"/>
    </source>
</evidence>
<feature type="compositionally biased region" description="Polar residues" evidence="2">
    <location>
        <begin position="225"/>
        <end position="234"/>
    </location>
</feature>
<feature type="compositionally biased region" description="Low complexity" evidence="2">
    <location>
        <begin position="235"/>
        <end position="249"/>
    </location>
</feature>
<feature type="compositionally biased region" description="Polar residues" evidence="2">
    <location>
        <begin position="501"/>
        <end position="515"/>
    </location>
</feature>
<evidence type="ECO:0000256" key="1">
    <source>
        <dbReference type="SAM" id="Coils"/>
    </source>
</evidence>
<name>A0A8H7UM49_9FUNG</name>
<feature type="compositionally biased region" description="Polar residues" evidence="2">
    <location>
        <begin position="99"/>
        <end position="116"/>
    </location>
</feature>
<evidence type="ECO:0000313" key="4">
    <source>
        <dbReference type="Proteomes" id="UP000612746"/>
    </source>
</evidence>
<evidence type="ECO:0000256" key="2">
    <source>
        <dbReference type="SAM" id="MobiDB-lite"/>
    </source>
</evidence>
<dbReference type="EMBL" id="JAEPRA010000004">
    <property type="protein sequence ID" value="KAG2186802.1"/>
    <property type="molecule type" value="Genomic_DNA"/>
</dbReference>
<organism evidence="3 4">
    <name type="scientific">Umbelopsis vinacea</name>
    <dbReference type="NCBI Taxonomy" id="44442"/>
    <lineage>
        <taxon>Eukaryota</taxon>
        <taxon>Fungi</taxon>
        <taxon>Fungi incertae sedis</taxon>
        <taxon>Mucoromycota</taxon>
        <taxon>Mucoromycotina</taxon>
        <taxon>Umbelopsidomycetes</taxon>
        <taxon>Umbelopsidales</taxon>
        <taxon>Umbelopsidaceae</taxon>
        <taxon>Umbelopsis</taxon>
    </lineage>
</organism>
<feature type="coiled-coil region" evidence="1">
    <location>
        <begin position="310"/>
        <end position="453"/>
    </location>
</feature>
<sequence length="607" mass="68042">MSITAPKDKSGKFWKKLGLGKQKSSGDRTPSRPASILSRASSTDKLAEVASSSSLRIEPSESTRRNKRLSLISSYNHRRTISETTGNITRSHSTMNISVPDSQVTRSPSRTLSVTDTPVPAKPIEPESVHTITPMKSDQDMTNRTIQNNSVPSPDMPNISSSSVTTVEDTISLSPSIDHRSIPDSVDIPVHTIVPPTTADPVPTTSTRSNLPKLNTLRTAIPKASSGSSLRQQASRLRQPSVSVRSVSSHDTLKESLKESRMAASLTIVVMPATSNLNELDQPSKPADMPTNQEEIYYSLDDIQPAVNREQELSSELDRERAVIKALQGQKLAIGKDLDYLSQMVDDLTEENERLSAQLESQKEQNDRCMQDMDILLEKVKSANAGARDAEREKEMMRRELEVQNLDIESKHLQYEDQIGKKDREINRLTGQLDQSKEQIKVLKSTLEQLLRVNVVNNMEERPEPVATTPERITPATSPEIQSMKISTLPNLSQRHSINSIESEDQQSPRFTPTFENHDDQYRNVSPPNKRTSMASKRDSIYTYDGDDLDDQMRMLVKQKERLQSDYSKIPIIGGGPQSRKRQEDLEEQLDAIDSQLSKIKLKIRNR</sequence>
<keyword evidence="4" id="KW-1185">Reference proteome</keyword>
<evidence type="ECO:0000313" key="3">
    <source>
        <dbReference type="EMBL" id="KAG2186802.1"/>
    </source>
</evidence>
<reference evidence="3" key="1">
    <citation type="submission" date="2020-12" db="EMBL/GenBank/DDBJ databases">
        <title>Metabolic potential, ecology and presence of endohyphal bacteria is reflected in genomic diversity of Mucoromycotina.</title>
        <authorList>
            <person name="Muszewska A."/>
            <person name="Okrasinska A."/>
            <person name="Steczkiewicz K."/>
            <person name="Drgas O."/>
            <person name="Orlowska M."/>
            <person name="Perlinska-Lenart U."/>
            <person name="Aleksandrzak-Piekarczyk T."/>
            <person name="Szatraj K."/>
            <person name="Zielenkiewicz U."/>
            <person name="Pilsyk S."/>
            <person name="Malc E."/>
            <person name="Mieczkowski P."/>
            <person name="Kruszewska J.S."/>
            <person name="Biernat P."/>
            <person name="Pawlowska J."/>
        </authorList>
    </citation>
    <scope>NUCLEOTIDE SEQUENCE</scope>
    <source>
        <strain evidence="3">WA0000051536</strain>
    </source>
</reference>